<dbReference type="Pfam" id="PF25151">
    <property type="entry name" value="TPR_Trm732_C"/>
    <property type="match status" value="1"/>
</dbReference>
<dbReference type="eggNOG" id="KOG0017">
    <property type="taxonomic scope" value="Eukaryota"/>
</dbReference>
<evidence type="ECO:0000256" key="1">
    <source>
        <dbReference type="ARBA" id="ARBA00010409"/>
    </source>
</evidence>
<dbReference type="OrthoDB" id="73997at2759"/>
<feature type="domain" description="tRNA (32-2'-O)-methyltransferase regulator THADA-like C-terminal TPR repeats region" evidence="6">
    <location>
        <begin position="1026"/>
        <end position="1210"/>
    </location>
</feature>
<dbReference type="STRING" id="7260.B4NDD4"/>
<dbReference type="InterPro" id="IPR056842">
    <property type="entry name" value="THADA-like_TPR_C"/>
</dbReference>
<dbReference type="EMBL" id="CH964239">
    <property type="protein sequence ID" value="EDW81821.2"/>
    <property type="molecule type" value="Genomic_DNA"/>
</dbReference>
<dbReference type="eggNOG" id="KOG1810">
    <property type="taxonomic scope" value="Eukaryota"/>
</dbReference>
<keyword evidence="2" id="KW-0819">tRNA processing</keyword>
<evidence type="ECO:0000313" key="7">
    <source>
        <dbReference type="EMBL" id="EDW81821.2"/>
    </source>
</evidence>
<dbReference type="InterPro" id="IPR056843">
    <property type="entry name" value="THADA-like_TPR"/>
</dbReference>
<comment type="similarity">
    <text evidence="1">Belongs to the THADA family.</text>
</comment>
<evidence type="ECO:0000256" key="2">
    <source>
        <dbReference type="ARBA" id="ARBA00022694"/>
    </source>
</evidence>
<evidence type="ECO:0000259" key="6">
    <source>
        <dbReference type="Pfam" id="PF25151"/>
    </source>
</evidence>
<sequence length="1544" mass="177433">MDEISMRVTALKLCSHAKEFSEMREKPILLPIKWTTYKAVCNETEVGHTKQSLLQALVLSLRGIADAMEETPSRGYGWLNDMFVSINACFQNFPYGREALKQEIQRFFPLLPKTLNGYMEAIRNMGHGVSPTCRNRYYLFIQNILRFHVAVMSEWNTQLLIRDPEAIRQLQIYAYKVARDRDTPWDVRSIAGLTIGHNARFLHEFDIYFKNCCNPLGLNELPVQAAALLVLQAGEYTTLAKNALSILQRILAVATSDENFSSILVFLSKNLLIYSKSLGKVTELHDSALNFFKLIICALQEFSVYHICSNIDSVRHTCSALLRQVLQLALSLNLEKAFKYVYALFERQKMPLSSRCLILEQLVLVLDVKLVISNCPSLFKMVFPKYLGHEDCVDSLFKTMMTNAFSNQSFIDWNNMWCDMLITTAKASDDRLPAVERIIMHSANLSQEFLNLVLHETVPLSTKLAAMLTIRQVPLRREVQILYKQQLNEALVGLDDHTRILAFRFVVEMPCPSKCFGSDELDAIMLYLQHNANNPSAHIRQLSFGLFKKALQRIELNLAQHMKRPIYSGEELLKFFTKFMAKLSYNLFPTANYGRRWISLRLLHLCVEICCRQDIPFIEKLPNVTVPYLKHCLSDSYEHNKKHASHLLCIVSKKSRLQPVKIMEMLLSLRPPDSSTGAYQLQVYCQSVEVEEELPLLIDITVYEPKTYKALMWCYKHLREGTFFAQQDLAEAAKINPLYGLLCASRHLIMQLNMDKLAQEMKWRQYISELLDLCMAIIKVVLPIVSSSSPEGYLPASRYNQIKDMENANVLRRRLKAKTVQQLHTTPQMVLLCGWRSVKEIALILGELVQRAPLEQENPDSFLLEKSQLSAIGDIFLMLLSETKHRGAFEQAYVGFTMLCRRFWLSDEVSLNQQPNLWVQEAMLMIEGSNKNLCLTRRSAGMPFMLQALICTELKLGTHGTLYKTIYLLLNICERRTSSVVSRSHALNTLRALYRCSELSDFVGEFVSRGVICALGCLLADEWSERNSATLTLAAIIVRVFGVERARSYKGDFHIRNRMTGRVFFTLYPELFDFFYIGLKHATVKINDQSSGNRSTEQTIQLEAMLLILCRLYPSSSEGSESSLNLIEFVPFLKSITKSHDLVTRQRASQIIANFVSLHRSVELIRKIIFHLIVLEQQLRRDFLLLKNNYSRLKLDWNYLHGQVLQLHHLYRVIRWTYPSLSCLVVFTLSQLAIQVCHCDIFVFIAIIDVLVTIMEDICDLNQINPKVMDAVFDVYRLNHDWVYKRCEKNATSPRSFAVFALHLNRLIFQNKGIMQYLKDFMEQENLSADCVKEIRPFTGEAAQYPTWIRQAEAIVRDYEVARDKLIYRAVVLHLRSKIEGRADKMLISSDVADDDWPEVRKVLASNYEDKRDIWTLEYQMNMLVRGDGNLEGYYNNINRHLSLIVAKLRNAGHAKGVLEALIGSYRERALRVFIRGLPQEMAGLITDRGPTPIPTGIKWLPKPADYQAGHQNGTGNLKATLNNEQLYEEMPTIAVNERTPTTL</sequence>
<dbReference type="InterPro" id="IPR019442">
    <property type="entry name" value="THADA/TRM732_DUF2428"/>
</dbReference>
<dbReference type="HOGENOM" id="CLU_004634_0_0_1"/>
<dbReference type="Pfam" id="PF25150">
    <property type="entry name" value="TPR_Trm732"/>
    <property type="match status" value="1"/>
</dbReference>
<evidence type="ECO:0000259" key="5">
    <source>
        <dbReference type="Pfam" id="PF25150"/>
    </source>
</evidence>
<organism evidence="7 8">
    <name type="scientific">Drosophila willistoni</name>
    <name type="common">Fruit fly</name>
    <dbReference type="NCBI Taxonomy" id="7260"/>
    <lineage>
        <taxon>Eukaryota</taxon>
        <taxon>Metazoa</taxon>
        <taxon>Ecdysozoa</taxon>
        <taxon>Arthropoda</taxon>
        <taxon>Hexapoda</taxon>
        <taxon>Insecta</taxon>
        <taxon>Pterygota</taxon>
        <taxon>Neoptera</taxon>
        <taxon>Endopterygota</taxon>
        <taxon>Diptera</taxon>
        <taxon>Brachycera</taxon>
        <taxon>Muscomorpha</taxon>
        <taxon>Ephydroidea</taxon>
        <taxon>Drosophilidae</taxon>
        <taxon>Drosophila</taxon>
        <taxon>Sophophora</taxon>
    </lineage>
</organism>
<feature type="domain" description="DUF2428" evidence="4">
    <location>
        <begin position="766"/>
        <end position="1024"/>
    </location>
</feature>
<evidence type="ECO:0000256" key="3">
    <source>
        <dbReference type="ARBA" id="ARBA00035698"/>
    </source>
</evidence>
<dbReference type="InParanoid" id="B4NDD4"/>
<dbReference type="Proteomes" id="UP000007798">
    <property type="component" value="Unassembled WGS sequence"/>
</dbReference>
<proteinExistence type="inferred from homology"/>
<dbReference type="SUPFAM" id="SSF48371">
    <property type="entry name" value="ARM repeat"/>
    <property type="match status" value="1"/>
</dbReference>
<dbReference type="GO" id="GO:0030488">
    <property type="term" value="P:tRNA methylation"/>
    <property type="evidence" value="ECO:0007669"/>
    <property type="project" value="TreeGrafter"/>
</dbReference>
<keyword evidence="8" id="KW-1185">Reference proteome</keyword>
<evidence type="ECO:0000313" key="8">
    <source>
        <dbReference type="Proteomes" id="UP000007798"/>
    </source>
</evidence>
<name>B4NDD4_DROWI</name>
<dbReference type="PANTHER" id="PTHR14387">
    <property type="entry name" value="THADA/DEATH RECEPTOR INTERACTING PROTEIN"/>
    <property type="match status" value="1"/>
</dbReference>
<dbReference type="GO" id="GO:0005829">
    <property type="term" value="C:cytosol"/>
    <property type="evidence" value="ECO:0007669"/>
    <property type="project" value="TreeGrafter"/>
</dbReference>
<reference evidence="7 8" key="1">
    <citation type="journal article" date="2007" name="Nature">
        <title>Evolution of genes and genomes on the Drosophila phylogeny.</title>
        <authorList>
            <consortium name="Drosophila 12 Genomes Consortium"/>
            <person name="Clark A.G."/>
            <person name="Eisen M.B."/>
            <person name="Smith D.R."/>
            <person name="Bergman C.M."/>
            <person name="Oliver B."/>
            <person name="Markow T.A."/>
            <person name="Kaufman T.C."/>
            <person name="Kellis M."/>
            <person name="Gelbart W."/>
            <person name="Iyer V.N."/>
            <person name="Pollard D.A."/>
            <person name="Sackton T.B."/>
            <person name="Larracuente A.M."/>
            <person name="Singh N.D."/>
            <person name="Abad J.P."/>
            <person name="Abt D.N."/>
            <person name="Adryan B."/>
            <person name="Aguade M."/>
            <person name="Akashi H."/>
            <person name="Anderson W.W."/>
            <person name="Aquadro C.F."/>
            <person name="Ardell D.H."/>
            <person name="Arguello R."/>
            <person name="Artieri C.G."/>
            <person name="Barbash D.A."/>
            <person name="Barker D."/>
            <person name="Barsanti P."/>
            <person name="Batterham P."/>
            <person name="Batzoglou S."/>
            <person name="Begun D."/>
            <person name="Bhutkar A."/>
            <person name="Blanco E."/>
            <person name="Bosak S.A."/>
            <person name="Bradley R.K."/>
            <person name="Brand A.D."/>
            <person name="Brent M.R."/>
            <person name="Brooks A.N."/>
            <person name="Brown R.H."/>
            <person name="Butlin R.K."/>
            <person name="Caggese C."/>
            <person name="Calvi B.R."/>
            <person name="Bernardo de Carvalho A."/>
            <person name="Caspi A."/>
            <person name="Castrezana S."/>
            <person name="Celniker S.E."/>
            <person name="Chang J.L."/>
            <person name="Chapple C."/>
            <person name="Chatterji S."/>
            <person name="Chinwalla A."/>
            <person name="Civetta A."/>
            <person name="Clifton S.W."/>
            <person name="Comeron J.M."/>
            <person name="Costello J.C."/>
            <person name="Coyne J.A."/>
            <person name="Daub J."/>
            <person name="David R.G."/>
            <person name="Delcher A.L."/>
            <person name="Delehaunty K."/>
            <person name="Do C.B."/>
            <person name="Ebling H."/>
            <person name="Edwards K."/>
            <person name="Eickbush T."/>
            <person name="Evans J.D."/>
            <person name="Filipski A."/>
            <person name="Findeiss S."/>
            <person name="Freyhult E."/>
            <person name="Fulton L."/>
            <person name="Fulton R."/>
            <person name="Garcia A.C."/>
            <person name="Gardiner A."/>
            <person name="Garfield D.A."/>
            <person name="Garvin B.E."/>
            <person name="Gibson G."/>
            <person name="Gilbert D."/>
            <person name="Gnerre S."/>
            <person name="Godfrey J."/>
            <person name="Good R."/>
            <person name="Gotea V."/>
            <person name="Gravely B."/>
            <person name="Greenberg A.J."/>
            <person name="Griffiths-Jones S."/>
            <person name="Gross S."/>
            <person name="Guigo R."/>
            <person name="Gustafson E.A."/>
            <person name="Haerty W."/>
            <person name="Hahn M.W."/>
            <person name="Halligan D.L."/>
            <person name="Halpern A.L."/>
            <person name="Halter G.M."/>
            <person name="Han M.V."/>
            <person name="Heger A."/>
            <person name="Hillier L."/>
            <person name="Hinrichs A.S."/>
            <person name="Holmes I."/>
            <person name="Hoskins R.A."/>
            <person name="Hubisz M.J."/>
            <person name="Hultmark D."/>
            <person name="Huntley M.A."/>
            <person name="Jaffe D.B."/>
            <person name="Jagadeeshan S."/>
            <person name="Jeck W.R."/>
            <person name="Johnson J."/>
            <person name="Jones C.D."/>
            <person name="Jordan W.C."/>
            <person name="Karpen G.H."/>
            <person name="Kataoka E."/>
            <person name="Keightley P.D."/>
            <person name="Kheradpour P."/>
            <person name="Kirkness E.F."/>
            <person name="Koerich L.B."/>
            <person name="Kristiansen K."/>
            <person name="Kudrna D."/>
            <person name="Kulathinal R.J."/>
            <person name="Kumar S."/>
            <person name="Kwok R."/>
            <person name="Lander E."/>
            <person name="Langley C.H."/>
            <person name="Lapoint R."/>
            <person name="Lazzaro B.P."/>
            <person name="Lee S.J."/>
            <person name="Levesque L."/>
            <person name="Li R."/>
            <person name="Lin C.F."/>
            <person name="Lin M.F."/>
            <person name="Lindblad-Toh K."/>
            <person name="Llopart A."/>
            <person name="Long M."/>
            <person name="Low L."/>
            <person name="Lozovsky E."/>
            <person name="Lu J."/>
            <person name="Luo M."/>
            <person name="Machado C.A."/>
            <person name="Makalowski W."/>
            <person name="Marzo M."/>
            <person name="Matsuda M."/>
            <person name="Matzkin L."/>
            <person name="McAllister B."/>
            <person name="McBride C.S."/>
            <person name="McKernan B."/>
            <person name="McKernan K."/>
            <person name="Mendez-Lago M."/>
            <person name="Minx P."/>
            <person name="Mollenhauer M.U."/>
            <person name="Montooth K."/>
            <person name="Mount S.M."/>
            <person name="Mu X."/>
            <person name="Myers E."/>
            <person name="Negre B."/>
            <person name="Newfeld S."/>
            <person name="Nielsen R."/>
            <person name="Noor M.A."/>
            <person name="O'Grady P."/>
            <person name="Pachter L."/>
            <person name="Papaceit M."/>
            <person name="Parisi M.J."/>
            <person name="Parisi M."/>
            <person name="Parts L."/>
            <person name="Pedersen J.S."/>
            <person name="Pesole G."/>
            <person name="Phillippy A.M."/>
            <person name="Ponting C.P."/>
            <person name="Pop M."/>
            <person name="Porcelli D."/>
            <person name="Powell J.R."/>
            <person name="Prohaska S."/>
            <person name="Pruitt K."/>
            <person name="Puig M."/>
            <person name="Quesneville H."/>
            <person name="Ram K.R."/>
            <person name="Rand D."/>
            <person name="Rasmussen M.D."/>
            <person name="Reed L.K."/>
            <person name="Reenan R."/>
            <person name="Reily A."/>
            <person name="Remington K.A."/>
            <person name="Rieger T.T."/>
            <person name="Ritchie M.G."/>
            <person name="Robin C."/>
            <person name="Rogers Y.H."/>
            <person name="Rohde C."/>
            <person name="Rozas J."/>
            <person name="Rubenfield M.J."/>
            <person name="Ruiz A."/>
            <person name="Russo S."/>
            <person name="Salzberg S.L."/>
            <person name="Sanchez-Gracia A."/>
            <person name="Saranga D.J."/>
            <person name="Sato H."/>
            <person name="Schaeffer S.W."/>
            <person name="Schatz M.C."/>
            <person name="Schlenke T."/>
            <person name="Schwartz R."/>
            <person name="Segarra C."/>
            <person name="Singh R.S."/>
            <person name="Sirot L."/>
            <person name="Sirota M."/>
            <person name="Sisneros N.B."/>
            <person name="Smith C.D."/>
            <person name="Smith T.F."/>
            <person name="Spieth J."/>
            <person name="Stage D.E."/>
            <person name="Stark A."/>
            <person name="Stephan W."/>
            <person name="Strausberg R.L."/>
            <person name="Strempel S."/>
            <person name="Sturgill D."/>
            <person name="Sutton G."/>
            <person name="Sutton G.G."/>
            <person name="Tao W."/>
            <person name="Teichmann S."/>
            <person name="Tobari Y.N."/>
            <person name="Tomimura Y."/>
            <person name="Tsolas J.M."/>
            <person name="Valente V.L."/>
            <person name="Venter E."/>
            <person name="Venter J.C."/>
            <person name="Vicario S."/>
            <person name="Vieira F.G."/>
            <person name="Vilella A.J."/>
            <person name="Villasante A."/>
            <person name="Walenz B."/>
            <person name="Wang J."/>
            <person name="Wasserman M."/>
            <person name="Watts T."/>
            <person name="Wilson D."/>
            <person name="Wilson R.K."/>
            <person name="Wing R.A."/>
            <person name="Wolfner M.F."/>
            <person name="Wong A."/>
            <person name="Wong G.K."/>
            <person name="Wu C.I."/>
            <person name="Wu G."/>
            <person name="Yamamoto D."/>
            <person name="Yang H.P."/>
            <person name="Yang S.P."/>
            <person name="Yorke J.A."/>
            <person name="Yoshida K."/>
            <person name="Zdobnov E."/>
            <person name="Zhang P."/>
            <person name="Zhang Y."/>
            <person name="Zimin A.V."/>
            <person name="Baldwin J."/>
            <person name="Abdouelleil A."/>
            <person name="Abdulkadir J."/>
            <person name="Abebe A."/>
            <person name="Abera B."/>
            <person name="Abreu J."/>
            <person name="Acer S.C."/>
            <person name="Aftuck L."/>
            <person name="Alexander A."/>
            <person name="An P."/>
            <person name="Anderson E."/>
            <person name="Anderson S."/>
            <person name="Arachi H."/>
            <person name="Azer M."/>
            <person name="Bachantsang P."/>
            <person name="Barry A."/>
            <person name="Bayul T."/>
            <person name="Berlin A."/>
            <person name="Bessette D."/>
            <person name="Bloom T."/>
            <person name="Blye J."/>
            <person name="Boguslavskiy L."/>
            <person name="Bonnet C."/>
            <person name="Boukhgalter B."/>
            <person name="Bourzgui I."/>
            <person name="Brown A."/>
            <person name="Cahill P."/>
            <person name="Channer S."/>
            <person name="Cheshatsang Y."/>
            <person name="Chuda L."/>
            <person name="Citroen M."/>
            <person name="Collymore A."/>
            <person name="Cooke P."/>
            <person name="Costello M."/>
            <person name="D'Aco K."/>
            <person name="Daza R."/>
            <person name="De Haan G."/>
            <person name="DeGray S."/>
            <person name="DeMaso C."/>
            <person name="Dhargay N."/>
            <person name="Dooley K."/>
            <person name="Dooley E."/>
            <person name="Doricent M."/>
            <person name="Dorje P."/>
            <person name="Dorjee K."/>
            <person name="Dupes A."/>
            <person name="Elong R."/>
            <person name="Falk J."/>
            <person name="Farina A."/>
            <person name="Faro S."/>
            <person name="Ferguson D."/>
            <person name="Fisher S."/>
            <person name="Foley C.D."/>
            <person name="Franke A."/>
            <person name="Friedrich D."/>
            <person name="Gadbois L."/>
            <person name="Gearin G."/>
            <person name="Gearin C.R."/>
            <person name="Giannoukos G."/>
            <person name="Goode T."/>
            <person name="Graham J."/>
            <person name="Grandbois E."/>
            <person name="Grewal S."/>
            <person name="Gyaltsen K."/>
            <person name="Hafez N."/>
            <person name="Hagos B."/>
            <person name="Hall J."/>
            <person name="Henson C."/>
            <person name="Hollinger A."/>
            <person name="Honan T."/>
            <person name="Huard M.D."/>
            <person name="Hughes L."/>
            <person name="Hurhula B."/>
            <person name="Husby M.E."/>
            <person name="Kamat A."/>
            <person name="Kanga B."/>
            <person name="Kashin S."/>
            <person name="Khazanovich D."/>
            <person name="Kisner P."/>
            <person name="Lance K."/>
            <person name="Lara M."/>
            <person name="Lee W."/>
            <person name="Lennon N."/>
            <person name="Letendre F."/>
            <person name="LeVine R."/>
            <person name="Lipovsky A."/>
            <person name="Liu X."/>
            <person name="Liu J."/>
            <person name="Liu S."/>
            <person name="Lokyitsang T."/>
            <person name="Lokyitsang Y."/>
            <person name="Lubonja R."/>
            <person name="Lui A."/>
            <person name="MacDonald P."/>
            <person name="Magnisalis V."/>
            <person name="Maru K."/>
            <person name="Matthews C."/>
            <person name="McCusker W."/>
            <person name="McDonough S."/>
            <person name="Mehta T."/>
            <person name="Meldrim J."/>
            <person name="Meneus L."/>
            <person name="Mihai O."/>
            <person name="Mihalev A."/>
            <person name="Mihova T."/>
            <person name="Mittelman R."/>
            <person name="Mlenga V."/>
            <person name="Montmayeur A."/>
            <person name="Mulrain L."/>
            <person name="Navidi A."/>
            <person name="Naylor J."/>
            <person name="Negash T."/>
            <person name="Nguyen T."/>
            <person name="Nguyen N."/>
            <person name="Nicol R."/>
            <person name="Norbu C."/>
            <person name="Norbu N."/>
            <person name="Novod N."/>
            <person name="O'Neill B."/>
            <person name="Osman S."/>
            <person name="Markiewicz E."/>
            <person name="Oyono O.L."/>
            <person name="Patti C."/>
            <person name="Phunkhang P."/>
            <person name="Pierre F."/>
            <person name="Priest M."/>
            <person name="Raghuraman S."/>
            <person name="Rege F."/>
            <person name="Reyes R."/>
            <person name="Rise C."/>
            <person name="Rogov P."/>
            <person name="Ross K."/>
            <person name="Ryan E."/>
            <person name="Settipalli S."/>
            <person name="Shea T."/>
            <person name="Sherpa N."/>
            <person name="Shi L."/>
            <person name="Shih D."/>
            <person name="Sparrow T."/>
            <person name="Spaulding J."/>
            <person name="Stalker J."/>
            <person name="Stange-Thomann N."/>
            <person name="Stavropoulos S."/>
            <person name="Stone C."/>
            <person name="Strader C."/>
            <person name="Tesfaye S."/>
            <person name="Thomson T."/>
            <person name="Thoulutsang Y."/>
            <person name="Thoulutsang D."/>
            <person name="Topham K."/>
            <person name="Topping I."/>
            <person name="Tsamla T."/>
            <person name="Vassiliev H."/>
            <person name="Vo A."/>
            <person name="Wangchuk T."/>
            <person name="Wangdi T."/>
            <person name="Weiand M."/>
            <person name="Wilkinson J."/>
            <person name="Wilson A."/>
            <person name="Yadav S."/>
            <person name="Young G."/>
            <person name="Yu Q."/>
            <person name="Zembek L."/>
            <person name="Zhong D."/>
            <person name="Zimmer A."/>
            <person name="Zwirko Z."/>
            <person name="Jaffe D.B."/>
            <person name="Alvarez P."/>
            <person name="Brockman W."/>
            <person name="Butler J."/>
            <person name="Chin C."/>
            <person name="Gnerre S."/>
            <person name="Grabherr M."/>
            <person name="Kleber M."/>
            <person name="Mauceli E."/>
            <person name="MacCallum I."/>
        </authorList>
    </citation>
    <scope>NUCLEOTIDE SEQUENCE [LARGE SCALE GENOMIC DNA]</scope>
    <source>
        <strain evidence="8">Tucson 14030-0811.24</strain>
    </source>
</reference>
<dbReference type="PANTHER" id="PTHR14387:SF7">
    <property type="entry name" value="THYROID ADENOMA-ASSOCIATED PROTEIN"/>
    <property type="match status" value="1"/>
</dbReference>
<protein>
    <recommendedName>
        <fullName evidence="3">tRNA (32-2'-O)-methyltransferase regulator THADA</fullName>
    </recommendedName>
</protein>
<dbReference type="FunCoup" id="B4NDD4">
    <property type="interactions" value="30"/>
</dbReference>
<dbReference type="InterPro" id="IPR051954">
    <property type="entry name" value="tRNA_methyltransferase_THADA"/>
</dbReference>
<accession>B4NDD4</accession>
<gene>
    <name evidence="7" type="primary">Dwil\GK25461</name>
    <name evidence="7" type="ORF">Dwil_GK25461</name>
</gene>
<dbReference type="Pfam" id="PF10350">
    <property type="entry name" value="DUF2428"/>
    <property type="match status" value="1"/>
</dbReference>
<evidence type="ECO:0000259" key="4">
    <source>
        <dbReference type="Pfam" id="PF10350"/>
    </source>
</evidence>
<dbReference type="InterPro" id="IPR016024">
    <property type="entry name" value="ARM-type_fold"/>
</dbReference>
<feature type="domain" description="tRNA (32-2'-O)-methyltransferase regulator THADA-like TPR repeats region" evidence="5">
    <location>
        <begin position="413"/>
        <end position="611"/>
    </location>
</feature>